<protein>
    <submittedName>
        <fullName evidence="8">Reticulon-4 receptor-like 2</fullName>
    </submittedName>
</protein>
<keyword evidence="1" id="KW-0433">Leucine-rich repeat</keyword>
<feature type="compositionally biased region" description="Polar residues" evidence="4">
    <location>
        <begin position="332"/>
        <end position="345"/>
    </location>
</feature>
<dbReference type="InterPro" id="IPR001611">
    <property type="entry name" value="Leu-rich_rpt"/>
</dbReference>
<organism evidence="7 8">
    <name type="scientific">Branchiostoma belcheri</name>
    <name type="common">Amphioxus</name>
    <dbReference type="NCBI Taxonomy" id="7741"/>
    <lineage>
        <taxon>Eukaryota</taxon>
        <taxon>Metazoa</taxon>
        <taxon>Chordata</taxon>
        <taxon>Cephalochordata</taxon>
        <taxon>Leptocardii</taxon>
        <taxon>Amphioxiformes</taxon>
        <taxon>Branchiostomatidae</taxon>
        <taxon>Branchiostoma</taxon>
    </lineage>
</organism>
<dbReference type="GeneID" id="109473164"/>
<keyword evidence="7" id="KW-1185">Reference proteome</keyword>
<dbReference type="InterPro" id="IPR003591">
    <property type="entry name" value="Leu-rich_rpt_typical-subtyp"/>
</dbReference>
<dbReference type="Proteomes" id="UP000515135">
    <property type="component" value="Unplaced"/>
</dbReference>
<dbReference type="Pfam" id="PF13855">
    <property type="entry name" value="LRR_8"/>
    <property type="match status" value="2"/>
</dbReference>
<proteinExistence type="predicted"/>
<accession>A0A6P4Z3S7</accession>
<feature type="chain" id="PRO_5027581161" evidence="5">
    <location>
        <begin position="25"/>
        <end position="492"/>
    </location>
</feature>
<dbReference type="FunFam" id="3.80.10.10:FF:000732">
    <property type="entry name" value="GD11101"/>
    <property type="match status" value="1"/>
</dbReference>
<feature type="domain" description="LRRCT" evidence="6">
    <location>
        <begin position="254"/>
        <end position="299"/>
    </location>
</feature>
<feature type="region of interest" description="Disordered" evidence="4">
    <location>
        <begin position="365"/>
        <end position="385"/>
    </location>
</feature>
<dbReference type="FunFam" id="3.80.10.10:FF:001360">
    <property type="entry name" value="Uncharacterized protein"/>
    <property type="match status" value="1"/>
</dbReference>
<feature type="region of interest" description="Disordered" evidence="4">
    <location>
        <begin position="316"/>
        <end position="345"/>
    </location>
</feature>
<evidence type="ECO:0000313" key="8">
    <source>
        <dbReference type="RefSeq" id="XP_019628609.1"/>
    </source>
</evidence>
<dbReference type="InterPro" id="IPR000483">
    <property type="entry name" value="Cys-rich_flank_reg_C"/>
</dbReference>
<dbReference type="PANTHER" id="PTHR24366:SF170">
    <property type="entry name" value="RE50361P"/>
    <property type="match status" value="1"/>
</dbReference>
<dbReference type="RefSeq" id="XP_019628609.1">
    <property type="nucleotide sequence ID" value="XM_019773050.1"/>
</dbReference>
<evidence type="ECO:0000256" key="1">
    <source>
        <dbReference type="ARBA" id="ARBA00022614"/>
    </source>
</evidence>
<dbReference type="AlphaFoldDB" id="A0A6P4Z3S7"/>
<dbReference type="InterPro" id="IPR032675">
    <property type="entry name" value="LRR_dom_sf"/>
</dbReference>
<evidence type="ECO:0000256" key="5">
    <source>
        <dbReference type="SAM" id="SignalP"/>
    </source>
</evidence>
<evidence type="ECO:0000256" key="2">
    <source>
        <dbReference type="ARBA" id="ARBA00022729"/>
    </source>
</evidence>
<evidence type="ECO:0000313" key="7">
    <source>
        <dbReference type="Proteomes" id="UP000515135"/>
    </source>
</evidence>
<dbReference type="PANTHER" id="PTHR24366">
    <property type="entry name" value="IG(IMMUNOGLOBULIN) AND LRR(LEUCINE RICH REPEAT) DOMAINS"/>
    <property type="match status" value="1"/>
</dbReference>
<dbReference type="SMART" id="SM00369">
    <property type="entry name" value="LRR_TYP"/>
    <property type="match status" value="7"/>
</dbReference>
<feature type="compositionally biased region" description="Low complexity" evidence="4">
    <location>
        <begin position="316"/>
        <end position="331"/>
    </location>
</feature>
<dbReference type="Gene3D" id="3.80.10.10">
    <property type="entry name" value="Ribonuclease Inhibitor"/>
    <property type="match status" value="2"/>
</dbReference>
<keyword evidence="3" id="KW-0677">Repeat</keyword>
<feature type="signal peptide" evidence="5">
    <location>
        <begin position="1"/>
        <end position="24"/>
    </location>
</feature>
<dbReference type="PROSITE" id="PS51450">
    <property type="entry name" value="LRR"/>
    <property type="match status" value="4"/>
</dbReference>
<dbReference type="KEGG" id="bbel:109473164"/>
<evidence type="ECO:0000259" key="6">
    <source>
        <dbReference type="SMART" id="SM00082"/>
    </source>
</evidence>
<sequence length="492" mass="54521">MRRKLRHALIFLLIILKEPNMPEAQPCRCKLSPPCRVNQGLTSIPQNLPTSISKLTIIYNHIKTVKQPELLRFKNLTSVCLEQNQITRIESGTFANLPKLHNLWLSQNCITTIHPGTFANLPQLQELHLSYNQITAIPSSSFVNLPKLERLALYNNKIATIASGTFENLPQLQDLLLHNNQITTIPSGTFANLPQLQLQYLHLHNNQITTIHSGAFRNLPLLKRLLIANNKMSAIPLPVFCLFQSNIIIELDGNPWQCDCRMAPIRRIPQLNNHITCAQPGKVQRQKLVHVDPKELTCKEPTTSPLTVDSCSAAVSTPSVSSTESNTSPSVFKTTKGSTENPAENAIKSNSRLHWYFKFNAAPLSDPDSSPAGKTSSPAGKTRPTLASPLAITSEKSESAPSSPQLTTSTRIADIQLISHSSHYHWYFKFSDSVAPMSDPAGKTRATLASPLLITLEKPKKSAPSFPKPVLIGSDRVRLTFKTYEIYPTTKG</sequence>
<gene>
    <name evidence="8" type="primary">LOC109473164</name>
</gene>
<reference evidence="8" key="1">
    <citation type="submission" date="2025-08" db="UniProtKB">
        <authorList>
            <consortium name="RefSeq"/>
        </authorList>
    </citation>
    <scope>IDENTIFICATION</scope>
    <source>
        <tissue evidence="8">Gonad</tissue>
    </source>
</reference>
<name>A0A6P4Z3S7_BRABE</name>
<dbReference type="SUPFAM" id="SSF52058">
    <property type="entry name" value="L domain-like"/>
    <property type="match status" value="1"/>
</dbReference>
<keyword evidence="2 5" id="KW-0732">Signal</keyword>
<dbReference type="OrthoDB" id="9229163at2759"/>
<evidence type="ECO:0000256" key="3">
    <source>
        <dbReference type="ARBA" id="ARBA00022737"/>
    </source>
</evidence>
<evidence type="ECO:0000256" key="4">
    <source>
        <dbReference type="SAM" id="MobiDB-lite"/>
    </source>
</evidence>
<dbReference type="SMART" id="SM00082">
    <property type="entry name" value="LRRCT"/>
    <property type="match status" value="1"/>
</dbReference>